<sequence precursor="true">MGYMKKMIVMGMLAIWVVMASSPAHAGLMLRKTRIIYHQGDKVQSMSLQNSGDEVYLIQAAVTPGDNSNTRSSEFTVLPPLFRMEGNSLNVMRVIRTGGDFPADRESLFRFRINAIPAKKTLDESKANGNGKPGEIGASLSIALGMNIKLIYRPDKLPMTPEQAYSRLTFIRAGNTVVVTNPTPYYQTFAQLKLDGKAVDLNKAPSMLAPFGQMTFSLAGKAGSKVTWSMITDVGGVSRLQSGTLRAD</sequence>
<evidence type="ECO:0000313" key="10">
    <source>
        <dbReference type="Proteomes" id="UP000018957"/>
    </source>
</evidence>
<organism evidence="9 10">
    <name type="scientific">Photorhabdus khanii NC19</name>
    <dbReference type="NCBI Taxonomy" id="1004151"/>
    <lineage>
        <taxon>Bacteria</taxon>
        <taxon>Pseudomonadati</taxon>
        <taxon>Pseudomonadota</taxon>
        <taxon>Gammaproteobacteria</taxon>
        <taxon>Enterobacterales</taxon>
        <taxon>Morganellaceae</taxon>
        <taxon>Photorhabdus</taxon>
    </lineage>
</organism>
<dbReference type="InterPro" id="IPR013783">
    <property type="entry name" value="Ig-like_fold"/>
</dbReference>
<dbReference type="Gene3D" id="2.60.40.10">
    <property type="entry name" value="Immunoglobulins"/>
    <property type="match status" value="2"/>
</dbReference>
<dbReference type="PRINTS" id="PR00969">
    <property type="entry name" value="CHAPERONPILI"/>
</dbReference>
<name>W3V966_9GAMM</name>
<keyword evidence="5" id="KW-0143">Chaperone</keyword>
<dbReference type="AlphaFoldDB" id="W3V966"/>
<keyword evidence="10" id="KW-1185">Reference proteome</keyword>
<keyword evidence="3 6" id="KW-0732">Signal</keyword>
<dbReference type="InterPro" id="IPR036316">
    <property type="entry name" value="Pili_assmbl_chap_C_dom_sf"/>
</dbReference>
<feature type="domain" description="Pili assembly chaperone C-terminal" evidence="8">
    <location>
        <begin position="179"/>
        <end position="238"/>
    </location>
</feature>
<evidence type="ECO:0000313" key="9">
    <source>
        <dbReference type="EMBL" id="ETS31579.1"/>
    </source>
</evidence>
<dbReference type="InterPro" id="IPR016147">
    <property type="entry name" value="Pili_assmbl_chaperone_N"/>
</dbReference>
<proteinExistence type="inferred from homology"/>
<feature type="chain" id="PRO_5004832818" evidence="6">
    <location>
        <begin position="27"/>
        <end position="248"/>
    </location>
</feature>
<dbReference type="InterPro" id="IPR001829">
    <property type="entry name" value="Pili_assmbl_chaperone_bac"/>
</dbReference>
<dbReference type="SUPFAM" id="SSF49584">
    <property type="entry name" value="Periplasmic chaperone C-domain"/>
    <property type="match status" value="1"/>
</dbReference>
<comment type="subcellular location">
    <subcellularLocation>
        <location evidence="1">Periplasm</location>
    </subcellularLocation>
</comment>
<feature type="domain" description="Pili assembly chaperone N-terminal" evidence="7">
    <location>
        <begin position="27"/>
        <end position="157"/>
    </location>
</feature>
<reference evidence="9 10" key="1">
    <citation type="submission" date="2013-11" db="EMBL/GenBank/DDBJ databases">
        <title>Elucidation of the Photorhabdus temperata genome and generation of transposon mutant library to identify motility mutants.</title>
        <authorList>
            <person name="Hurst S.G.IV."/>
            <person name="Micheals B."/>
            <person name="Abebe-Akele F."/>
            <person name="Rowedder H."/>
            <person name="Bullock H."/>
            <person name="Jackobeck R."/>
            <person name="Janicki E."/>
            <person name="Tisa L.S."/>
        </authorList>
    </citation>
    <scope>NUCLEOTIDE SEQUENCE [LARGE SCALE GENOMIC DNA]</scope>
    <source>
        <strain evidence="9 10">NC19</strain>
    </source>
</reference>
<evidence type="ECO:0000259" key="8">
    <source>
        <dbReference type="Pfam" id="PF02753"/>
    </source>
</evidence>
<evidence type="ECO:0000256" key="3">
    <source>
        <dbReference type="ARBA" id="ARBA00022729"/>
    </source>
</evidence>
<evidence type="ECO:0000256" key="4">
    <source>
        <dbReference type="ARBA" id="ARBA00022764"/>
    </source>
</evidence>
<gene>
    <name evidence="9" type="ORF">PTE_02267</name>
</gene>
<dbReference type="PANTHER" id="PTHR30251:SF2">
    <property type="entry name" value="FIMBRIAL CHAPERONE YADV-RELATED"/>
    <property type="match status" value="1"/>
</dbReference>
<dbReference type="Pfam" id="PF00345">
    <property type="entry name" value="PapD_N"/>
    <property type="match status" value="1"/>
</dbReference>
<evidence type="ECO:0000256" key="6">
    <source>
        <dbReference type="SAM" id="SignalP"/>
    </source>
</evidence>
<dbReference type="InterPro" id="IPR050643">
    <property type="entry name" value="Periplasmic_pilus_chap"/>
</dbReference>
<comment type="similarity">
    <text evidence="2">Belongs to the periplasmic pilus chaperone family.</text>
</comment>
<keyword evidence="4" id="KW-0574">Periplasm</keyword>
<accession>W3V966</accession>
<dbReference type="Pfam" id="PF02753">
    <property type="entry name" value="PapD_C"/>
    <property type="match status" value="1"/>
</dbReference>
<dbReference type="Proteomes" id="UP000018957">
    <property type="component" value="Unassembled WGS sequence"/>
</dbReference>
<evidence type="ECO:0000256" key="1">
    <source>
        <dbReference type="ARBA" id="ARBA00004418"/>
    </source>
</evidence>
<dbReference type="SUPFAM" id="SSF49354">
    <property type="entry name" value="PapD-like"/>
    <property type="match status" value="1"/>
</dbReference>
<dbReference type="GO" id="GO:0030288">
    <property type="term" value="C:outer membrane-bounded periplasmic space"/>
    <property type="evidence" value="ECO:0007669"/>
    <property type="project" value="InterPro"/>
</dbReference>
<feature type="signal peptide" evidence="6">
    <location>
        <begin position="1"/>
        <end position="26"/>
    </location>
</feature>
<dbReference type="PANTHER" id="PTHR30251">
    <property type="entry name" value="PILUS ASSEMBLY CHAPERONE"/>
    <property type="match status" value="1"/>
</dbReference>
<dbReference type="PATRIC" id="fig|1004151.3.peg.2323"/>
<evidence type="ECO:0000259" key="7">
    <source>
        <dbReference type="Pfam" id="PF00345"/>
    </source>
</evidence>
<dbReference type="InterPro" id="IPR016148">
    <property type="entry name" value="Pili_assmbl_chaperone_C"/>
</dbReference>
<comment type="caution">
    <text evidence="9">The sequence shown here is derived from an EMBL/GenBank/DDBJ whole genome shotgun (WGS) entry which is preliminary data.</text>
</comment>
<protein>
    <submittedName>
        <fullName evidence="9">P pilus assembly protein, chaperone PapD</fullName>
    </submittedName>
</protein>
<evidence type="ECO:0000256" key="5">
    <source>
        <dbReference type="ARBA" id="ARBA00023186"/>
    </source>
</evidence>
<dbReference type="GO" id="GO:0071555">
    <property type="term" value="P:cell wall organization"/>
    <property type="evidence" value="ECO:0007669"/>
    <property type="project" value="InterPro"/>
</dbReference>
<dbReference type="InterPro" id="IPR008962">
    <property type="entry name" value="PapD-like_sf"/>
</dbReference>
<dbReference type="EMBL" id="AYSJ01000011">
    <property type="protein sequence ID" value="ETS31579.1"/>
    <property type="molecule type" value="Genomic_DNA"/>
</dbReference>
<evidence type="ECO:0000256" key="2">
    <source>
        <dbReference type="ARBA" id="ARBA00007399"/>
    </source>
</evidence>